<dbReference type="Proteomes" id="UP000554965">
    <property type="component" value="Unassembled WGS sequence"/>
</dbReference>
<dbReference type="InterPro" id="IPR011010">
    <property type="entry name" value="DNA_brk_join_enz"/>
</dbReference>
<dbReference type="PROSITE" id="PS51898">
    <property type="entry name" value="TYR_RECOMBINASE"/>
    <property type="match status" value="1"/>
</dbReference>
<accession>A0A7Z7IS26</accession>
<evidence type="ECO:0000313" key="5">
    <source>
        <dbReference type="EMBL" id="SOK27369.1"/>
    </source>
</evidence>
<name>A0A7Z7IS26_9MYCO</name>
<sequence length="311" mass="34417">MSLHEDLDVYLDARRQLGFQLKTVEYLLRQFCDWLAEHGRTDVFTIDEAVQWALEPRDAQPVWWSQRLTAVRPFAAYLNAAGVQVPIIPKTLLPTTTTRCTPFIYSQTDVDQLLDACSSFFPNVRVAVTMRTIIGLLAATGLRIGEVTRLRVGDLDTDQNLLFVYGTKTPLDRLVPIHPSTTAALIAYINLPERLATGPSPTGPIFVNAKGGSFVIETIEQHFRALADSLQLAGPARRRPRLHDLRHTFATGHMIAAYTRGANPARTLGLLSTWLGHTGPEHTYWYLSAAPELLAAAAGRLEPTLAQGELP</sequence>
<dbReference type="InterPro" id="IPR050090">
    <property type="entry name" value="Tyrosine_recombinase_XerCD"/>
</dbReference>
<evidence type="ECO:0000256" key="3">
    <source>
        <dbReference type="ARBA" id="ARBA00023172"/>
    </source>
</evidence>
<gene>
    <name evidence="5" type="primary">xerC_11</name>
    <name evidence="5" type="ORF">MSIMFB_05665</name>
</gene>
<evidence type="ECO:0000313" key="6">
    <source>
        <dbReference type="Proteomes" id="UP000554965"/>
    </source>
</evidence>
<dbReference type="GO" id="GO:0006310">
    <property type="term" value="P:DNA recombination"/>
    <property type="evidence" value="ECO:0007669"/>
    <property type="project" value="UniProtKB-KW"/>
</dbReference>
<evidence type="ECO:0000256" key="1">
    <source>
        <dbReference type="ARBA" id="ARBA00008857"/>
    </source>
</evidence>
<keyword evidence="6" id="KW-1185">Reference proteome</keyword>
<dbReference type="SUPFAM" id="SSF56349">
    <property type="entry name" value="DNA breaking-rejoining enzymes"/>
    <property type="match status" value="1"/>
</dbReference>
<evidence type="ECO:0000259" key="4">
    <source>
        <dbReference type="PROSITE" id="PS51898"/>
    </source>
</evidence>
<dbReference type="EMBL" id="OCTY01000007">
    <property type="protein sequence ID" value="SOK27369.1"/>
    <property type="molecule type" value="Genomic_DNA"/>
</dbReference>
<keyword evidence="3" id="KW-0233">DNA recombination</keyword>
<dbReference type="AlphaFoldDB" id="A0A7Z7IS26"/>
<dbReference type="RefSeq" id="WP_186246084.1">
    <property type="nucleotide sequence ID" value="NZ_OCTY01000007.1"/>
</dbReference>
<dbReference type="GO" id="GO:0015074">
    <property type="term" value="P:DNA integration"/>
    <property type="evidence" value="ECO:0007669"/>
    <property type="project" value="InterPro"/>
</dbReference>
<dbReference type="Gene3D" id="1.10.443.10">
    <property type="entry name" value="Intergrase catalytic core"/>
    <property type="match status" value="1"/>
</dbReference>
<dbReference type="InterPro" id="IPR002104">
    <property type="entry name" value="Integrase_catalytic"/>
</dbReference>
<reference evidence="5 6" key="1">
    <citation type="submission" date="2017-10" db="EMBL/GenBank/DDBJ databases">
        <authorList>
            <consortium name="Urmite Genomes"/>
        </authorList>
    </citation>
    <scope>NUCLEOTIDE SEQUENCE [LARGE SCALE GENOMIC DNA]</scope>
    <source>
        <strain evidence="5 6">FB-527</strain>
    </source>
</reference>
<feature type="domain" description="Tyr recombinase" evidence="4">
    <location>
        <begin position="99"/>
        <end position="299"/>
    </location>
</feature>
<dbReference type="PANTHER" id="PTHR30349">
    <property type="entry name" value="PHAGE INTEGRASE-RELATED"/>
    <property type="match status" value="1"/>
</dbReference>
<comment type="similarity">
    <text evidence="1">Belongs to the 'phage' integrase family.</text>
</comment>
<evidence type="ECO:0000256" key="2">
    <source>
        <dbReference type="ARBA" id="ARBA00023125"/>
    </source>
</evidence>
<comment type="caution">
    <text evidence="5">The sequence shown here is derived from an EMBL/GenBank/DDBJ whole genome shotgun (WGS) entry which is preliminary data.</text>
</comment>
<proteinExistence type="inferred from homology"/>
<dbReference type="GO" id="GO:0003677">
    <property type="term" value="F:DNA binding"/>
    <property type="evidence" value="ECO:0007669"/>
    <property type="project" value="UniProtKB-KW"/>
</dbReference>
<protein>
    <submittedName>
        <fullName evidence="5">Tyrosine recombinase XerC</fullName>
    </submittedName>
</protein>
<dbReference type="PANTHER" id="PTHR30349:SF41">
    <property type="entry name" value="INTEGRASE_RECOMBINASE PROTEIN MJ0367-RELATED"/>
    <property type="match status" value="1"/>
</dbReference>
<dbReference type="InterPro" id="IPR013762">
    <property type="entry name" value="Integrase-like_cat_sf"/>
</dbReference>
<keyword evidence="2" id="KW-0238">DNA-binding</keyword>
<dbReference type="Pfam" id="PF00589">
    <property type="entry name" value="Phage_integrase"/>
    <property type="match status" value="1"/>
</dbReference>
<organism evidence="5 6">
    <name type="scientific">Mycobacterium simulans</name>
    <dbReference type="NCBI Taxonomy" id="627089"/>
    <lineage>
        <taxon>Bacteria</taxon>
        <taxon>Bacillati</taxon>
        <taxon>Actinomycetota</taxon>
        <taxon>Actinomycetes</taxon>
        <taxon>Mycobacteriales</taxon>
        <taxon>Mycobacteriaceae</taxon>
        <taxon>Mycobacterium</taxon>
    </lineage>
</organism>